<evidence type="ECO:0000313" key="10">
    <source>
        <dbReference type="EMBL" id="RPB12529.1"/>
    </source>
</evidence>
<keyword evidence="11" id="KW-1185">Reference proteome</keyword>
<feature type="region of interest" description="Disordered" evidence="8">
    <location>
        <begin position="552"/>
        <end position="691"/>
    </location>
</feature>
<feature type="compositionally biased region" description="Basic and acidic residues" evidence="8">
    <location>
        <begin position="584"/>
        <end position="604"/>
    </location>
</feature>
<evidence type="ECO:0000256" key="4">
    <source>
        <dbReference type="ARBA" id="ARBA00022618"/>
    </source>
</evidence>
<keyword evidence="6" id="KW-0226">DNA condensation</keyword>
<evidence type="ECO:0000259" key="9">
    <source>
        <dbReference type="Pfam" id="PF12719"/>
    </source>
</evidence>
<dbReference type="GO" id="GO:0000796">
    <property type="term" value="C:condensin complex"/>
    <property type="evidence" value="ECO:0007669"/>
    <property type="project" value="InterPro"/>
</dbReference>
<reference evidence="10 11" key="1">
    <citation type="journal article" date="2018" name="Nat. Ecol. Evol.">
        <title>Pezizomycetes genomes reveal the molecular basis of ectomycorrhizal truffle lifestyle.</title>
        <authorList>
            <person name="Murat C."/>
            <person name="Payen T."/>
            <person name="Noel B."/>
            <person name="Kuo A."/>
            <person name="Morin E."/>
            <person name="Chen J."/>
            <person name="Kohler A."/>
            <person name="Krizsan K."/>
            <person name="Balestrini R."/>
            <person name="Da Silva C."/>
            <person name="Montanini B."/>
            <person name="Hainaut M."/>
            <person name="Levati E."/>
            <person name="Barry K.W."/>
            <person name="Belfiori B."/>
            <person name="Cichocki N."/>
            <person name="Clum A."/>
            <person name="Dockter R.B."/>
            <person name="Fauchery L."/>
            <person name="Guy J."/>
            <person name="Iotti M."/>
            <person name="Le Tacon F."/>
            <person name="Lindquist E.A."/>
            <person name="Lipzen A."/>
            <person name="Malagnac F."/>
            <person name="Mello A."/>
            <person name="Molinier V."/>
            <person name="Miyauchi S."/>
            <person name="Poulain J."/>
            <person name="Riccioni C."/>
            <person name="Rubini A."/>
            <person name="Sitrit Y."/>
            <person name="Splivallo R."/>
            <person name="Traeger S."/>
            <person name="Wang M."/>
            <person name="Zifcakova L."/>
            <person name="Wipf D."/>
            <person name="Zambonelli A."/>
            <person name="Paolocci F."/>
            <person name="Nowrousian M."/>
            <person name="Ottonello S."/>
            <person name="Baldrian P."/>
            <person name="Spatafora J.W."/>
            <person name="Henrissat B."/>
            <person name="Nagy L.G."/>
            <person name="Aury J.M."/>
            <person name="Wincker P."/>
            <person name="Grigoriev I.V."/>
            <person name="Bonfante P."/>
            <person name="Martin F.M."/>
        </authorList>
    </citation>
    <scope>NUCLEOTIDE SEQUENCE [LARGE SCALE GENOMIC DNA]</scope>
    <source>
        <strain evidence="10 11">CCBAS932</strain>
    </source>
</reference>
<dbReference type="AlphaFoldDB" id="A0A3N4KSY1"/>
<feature type="region of interest" description="Disordered" evidence="8">
    <location>
        <begin position="97"/>
        <end position="144"/>
    </location>
</feature>
<proteinExistence type="inferred from homology"/>
<dbReference type="GO" id="GO:0051301">
    <property type="term" value="P:cell division"/>
    <property type="evidence" value="ECO:0007669"/>
    <property type="project" value="UniProtKB-KW"/>
</dbReference>
<sequence>MGRKGRVAPEAGGNAQKTTAGHRKLAVTLRATYEQCIAGTGTIGSTVPGGGGQKGEKAFVKEFFRFLDRVLVVKKGEVVADRCLRFVDMFVRGLLEKDKPKPKPKPKKPKPTPATDSAEGDPPAEDAASSSSESEPPFDPTTFTPQPPHRFVLALLQHLTPILNSKEKAARYRTTQLLSLLLSNTLPTFPTDFSTVSKRIFTKTLTELTKRLKDREAPVRVQAVVALVRLLEMGVDDGADPDDANSDDEAAASAPGGALALLLDAIEKDPSADVRRTVLYNVSPTPHTLPYLLARTRDIDSATRRSVFTRLLPTLGDFRHLSIGMREKLLRWGLNDRDESVRVAARKMFNYRWVEDVGGDLLSVLERLDVVGDGSQGGVKEVAMRGFWSERKDVVEQVVLDEEFWENLTAESAFLARSFNDYVKSGGGSGGERGGVAELEEKMPEVTRLAFWLKGYINKLIAAVEDEGEEAGELEFIVEQMLMIALKTDYGDEIGRRKMFSLLRESLGIPQLTEGVTKLVVECLGKLSMGEGDFCMLILEVIAEVHDAIEDEQEGDETVGDDAASESFHSAQSDIEDGVNESITVRKEKEKEKERERKKAASDSKKKKKKQKKQKQQQDDEDVDMMDVDDAEEEAEEEEDEEAASDSKKKKKKQKKQKQQQDDEDVDMMDVDDAEEEAEEEEDEEEDEEEARALKEMMINLKCLHIAQCMLENVEGSLKQNTHLVSMLNGLIVPAVRSHEAPVRERGLHCLGLSCLLDRTLAEENLTLFAHCFNKGHEALQISALHIISDILTIHGSTLFTSPSCAVDQRTLYRLLAKALKLDDHTDVQSTAAEVVCKLMLAQVIQDDELLKFLVVAYFDPGTVDNHALRQILTYFFPVYCHSRPANQARMARGVVGILHALVVMRDGMGEEEEMVGLGVVCAQLADWTDPRRNVGGGVSAGKGGVAERVVDPDVQVVLAGEMLERVFAGGCVREEKKCLLSTLAKLYIPADANPEHLRTLYELVARAIEENVAQDAPSRNALNKLEVSLGKIVGDLAAAAEDTVIVPAEGDEDGEEGSEGEGTVVTAVLDGREEGRYEEQQQEEEEKGEEEEEEEEEDAEEE</sequence>
<evidence type="ECO:0000313" key="11">
    <source>
        <dbReference type="Proteomes" id="UP000277580"/>
    </source>
</evidence>
<dbReference type="EMBL" id="ML119128">
    <property type="protein sequence ID" value="RPB12529.1"/>
    <property type="molecule type" value="Genomic_DNA"/>
</dbReference>
<dbReference type="InterPro" id="IPR016024">
    <property type="entry name" value="ARM-type_fold"/>
</dbReference>
<keyword evidence="7" id="KW-0131">Cell cycle</keyword>
<feature type="compositionally biased region" description="Acidic residues" evidence="8">
    <location>
        <begin position="552"/>
        <end position="564"/>
    </location>
</feature>
<evidence type="ECO:0000256" key="3">
    <source>
        <dbReference type="ARBA" id="ARBA00022454"/>
    </source>
</evidence>
<dbReference type="Proteomes" id="UP000277580">
    <property type="component" value="Unassembled WGS sequence"/>
</dbReference>
<feature type="compositionally biased region" description="Low complexity" evidence="8">
    <location>
        <begin position="125"/>
        <end position="144"/>
    </location>
</feature>
<dbReference type="InterPro" id="IPR011989">
    <property type="entry name" value="ARM-like"/>
</dbReference>
<feature type="compositionally biased region" description="Acidic residues" evidence="8">
    <location>
        <begin position="662"/>
        <end position="690"/>
    </location>
</feature>
<feature type="compositionally biased region" description="Acidic residues" evidence="8">
    <location>
        <begin position="619"/>
        <end position="644"/>
    </location>
</feature>
<feature type="region of interest" description="Disordered" evidence="8">
    <location>
        <begin position="1050"/>
        <end position="1103"/>
    </location>
</feature>
<protein>
    <recommendedName>
        <fullName evidence="9">Nuclear condensin complex subunit 3 C-terminal domain-containing protein</fullName>
    </recommendedName>
</protein>
<dbReference type="GO" id="GO:0007076">
    <property type="term" value="P:mitotic chromosome condensation"/>
    <property type="evidence" value="ECO:0007669"/>
    <property type="project" value="InterPro"/>
</dbReference>
<evidence type="ECO:0000256" key="1">
    <source>
        <dbReference type="ARBA" id="ARBA00004286"/>
    </source>
</evidence>
<dbReference type="FunCoup" id="A0A3N4KSY1">
    <property type="interactions" value="200"/>
</dbReference>
<feature type="compositionally biased region" description="Acidic residues" evidence="8">
    <location>
        <begin position="1081"/>
        <end position="1103"/>
    </location>
</feature>
<evidence type="ECO:0000256" key="2">
    <source>
        <dbReference type="ARBA" id="ARBA00006533"/>
    </source>
</evidence>
<keyword evidence="3" id="KW-0158">Chromosome</keyword>
<feature type="domain" description="Nuclear condensin complex subunit 3 C-terminal" evidence="9">
    <location>
        <begin position="702"/>
        <end position="989"/>
    </location>
</feature>
<dbReference type="InterPro" id="IPR025977">
    <property type="entry name" value="Cnd3_C"/>
</dbReference>
<gene>
    <name evidence="10" type="ORF">P167DRAFT_565197</name>
</gene>
<dbReference type="Pfam" id="PF12719">
    <property type="entry name" value="Cnd3"/>
    <property type="match status" value="1"/>
</dbReference>
<dbReference type="InterPro" id="IPR027165">
    <property type="entry name" value="CND3"/>
</dbReference>
<comment type="similarity">
    <text evidence="2">Belongs to the CND3 (condensin subunit 3) family.</text>
</comment>
<evidence type="ECO:0000256" key="5">
    <source>
        <dbReference type="ARBA" id="ARBA00022776"/>
    </source>
</evidence>
<dbReference type="InParanoid" id="A0A3N4KSY1"/>
<feature type="region of interest" description="Disordered" evidence="8">
    <location>
        <begin position="1"/>
        <end position="21"/>
    </location>
</feature>
<accession>A0A3N4KSY1</accession>
<keyword evidence="5" id="KW-0498">Mitosis</keyword>
<dbReference type="PANTHER" id="PTHR14418:SF5">
    <property type="entry name" value="CONDENSIN COMPLEX SUBUNIT 3"/>
    <property type="match status" value="1"/>
</dbReference>
<feature type="compositionally biased region" description="Basic residues" evidence="8">
    <location>
        <begin position="648"/>
        <end position="658"/>
    </location>
</feature>
<feature type="compositionally biased region" description="Basic and acidic residues" evidence="8">
    <location>
        <begin position="1071"/>
        <end position="1080"/>
    </location>
</feature>
<dbReference type="Gene3D" id="1.25.10.10">
    <property type="entry name" value="Leucine-rich Repeat Variant"/>
    <property type="match status" value="1"/>
</dbReference>
<dbReference type="OrthoDB" id="27187at2759"/>
<organism evidence="10 11">
    <name type="scientific">Morchella conica CCBAS932</name>
    <dbReference type="NCBI Taxonomy" id="1392247"/>
    <lineage>
        <taxon>Eukaryota</taxon>
        <taxon>Fungi</taxon>
        <taxon>Dikarya</taxon>
        <taxon>Ascomycota</taxon>
        <taxon>Pezizomycotina</taxon>
        <taxon>Pezizomycetes</taxon>
        <taxon>Pezizales</taxon>
        <taxon>Morchellaceae</taxon>
        <taxon>Morchella</taxon>
    </lineage>
</organism>
<dbReference type="SUPFAM" id="SSF48371">
    <property type="entry name" value="ARM repeat"/>
    <property type="match status" value="1"/>
</dbReference>
<dbReference type="PANTHER" id="PTHR14418">
    <property type="entry name" value="CONDENSIN COMPLEX SUBUNIT 3-RELATED"/>
    <property type="match status" value="1"/>
</dbReference>
<comment type="subcellular location">
    <subcellularLocation>
        <location evidence="1">Chromosome</location>
    </subcellularLocation>
</comment>
<evidence type="ECO:0000256" key="6">
    <source>
        <dbReference type="ARBA" id="ARBA00023067"/>
    </source>
</evidence>
<dbReference type="STRING" id="1392247.A0A3N4KSY1"/>
<feature type="compositionally biased region" description="Acidic residues" evidence="8">
    <location>
        <begin position="1050"/>
        <end position="1060"/>
    </location>
</feature>
<evidence type="ECO:0000256" key="7">
    <source>
        <dbReference type="ARBA" id="ARBA00023306"/>
    </source>
</evidence>
<dbReference type="GO" id="GO:0000793">
    <property type="term" value="C:condensed chromosome"/>
    <property type="evidence" value="ECO:0007669"/>
    <property type="project" value="TreeGrafter"/>
</dbReference>
<name>A0A3N4KSY1_9PEZI</name>
<feature type="compositionally biased region" description="Basic residues" evidence="8">
    <location>
        <begin position="605"/>
        <end position="615"/>
    </location>
</feature>
<evidence type="ECO:0000256" key="8">
    <source>
        <dbReference type="SAM" id="MobiDB-lite"/>
    </source>
</evidence>
<keyword evidence="4" id="KW-0132">Cell division</keyword>